<organism evidence="2 3">
    <name type="scientific">Paraburkholderia polaris</name>
    <dbReference type="NCBI Taxonomy" id="2728848"/>
    <lineage>
        <taxon>Bacteria</taxon>
        <taxon>Pseudomonadati</taxon>
        <taxon>Pseudomonadota</taxon>
        <taxon>Betaproteobacteria</taxon>
        <taxon>Burkholderiales</taxon>
        <taxon>Burkholderiaceae</taxon>
        <taxon>Paraburkholderia</taxon>
    </lineage>
</organism>
<dbReference type="RefSeq" id="WP_169484795.1">
    <property type="nucleotide sequence ID" value="NZ_JABBGJ010000006.1"/>
</dbReference>
<feature type="compositionally biased region" description="Basic and acidic residues" evidence="1">
    <location>
        <begin position="57"/>
        <end position="77"/>
    </location>
</feature>
<reference evidence="2 3" key="1">
    <citation type="submission" date="2020-04" db="EMBL/GenBank/DDBJ databases">
        <title>Paraburkholderia sp. RP-4-7 isolated from soil.</title>
        <authorList>
            <person name="Dahal R.H."/>
        </authorList>
    </citation>
    <scope>NUCLEOTIDE SEQUENCE [LARGE SCALE GENOMIC DNA]</scope>
    <source>
        <strain evidence="2 3">RP-4-7</strain>
    </source>
</reference>
<dbReference type="Proteomes" id="UP000544134">
    <property type="component" value="Unassembled WGS sequence"/>
</dbReference>
<dbReference type="EMBL" id="JABBGJ010000006">
    <property type="protein sequence ID" value="NML97718.1"/>
    <property type="molecule type" value="Genomic_DNA"/>
</dbReference>
<evidence type="ECO:0000313" key="2">
    <source>
        <dbReference type="EMBL" id="NML97718.1"/>
    </source>
</evidence>
<comment type="caution">
    <text evidence="2">The sequence shown here is derived from an EMBL/GenBank/DDBJ whole genome shotgun (WGS) entry which is preliminary data.</text>
</comment>
<keyword evidence="3" id="KW-1185">Reference proteome</keyword>
<dbReference type="AlphaFoldDB" id="A0A848ICA4"/>
<feature type="region of interest" description="Disordered" evidence="1">
    <location>
        <begin position="57"/>
        <end position="88"/>
    </location>
</feature>
<evidence type="ECO:0000313" key="3">
    <source>
        <dbReference type="Proteomes" id="UP000544134"/>
    </source>
</evidence>
<gene>
    <name evidence="2" type="ORF">HHL24_07115</name>
</gene>
<sequence length="98" mass="11058">MNIDEWCLHSHAISQRNLKTVIRSVDQLKEMPTDILCARLQHQPMCGLVGNRIERKSATRLDGSSSHERCSQPRETTELSPKTSGAKGAIHKIHPIYL</sequence>
<name>A0A848ICA4_9BURK</name>
<accession>A0A848ICA4</accession>
<evidence type="ECO:0000256" key="1">
    <source>
        <dbReference type="SAM" id="MobiDB-lite"/>
    </source>
</evidence>
<protein>
    <submittedName>
        <fullName evidence="2">Uncharacterized protein</fullName>
    </submittedName>
</protein>
<proteinExistence type="predicted"/>